<organism evidence="1 2">
    <name type="scientific">Bulleidia extructa W1219</name>
    <dbReference type="NCBI Taxonomy" id="679192"/>
    <lineage>
        <taxon>Bacteria</taxon>
        <taxon>Bacillati</taxon>
        <taxon>Bacillota</taxon>
        <taxon>Erysipelotrichia</taxon>
        <taxon>Erysipelotrichales</taxon>
        <taxon>Erysipelotrichaceae</taxon>
        <taxon>Bulleidia</taxon>
    </lineage>
</organism>
<dbReference type="Proteomes" id="UP000005017">
    <property type="component" value="Unassembled WGS sequence"/>
</dbReference>
<evidence type="ECO:0000313" key="2">
    <source>
        <dbReference type="Proteomes" id="UP000005017"/>
    </source>
</evidence>
<evidence type="ECO:0000313" key="1">
    <source>
        <dbReference type="EMBL" id="EFC05875.1"/>
    </source>
</evidence>
<reference evidence="2" key="1">
    <citation type="submission" date="2009-12" db="EMBL/GenBank/DDBJ databases">
        <title>Sequence of Clostridiales genomosp. BVAB3 str. UPII9-5.</title>
        <authorList>
            <person name="Madupu R."/>
            <person name="Durkin A.S."/>
            <person name="Torralba M."/>
            <person name="Methe B."/>
            <person name="Sutton G.G."/>
            <person name="Strausberg R.L."/>
            <person name="Nelson K.E."/>
        </authorList>
    </citation>
    <scope>NUCLEOTIDE SEQUENCE [LARGE SCALE GENOMIC DNA]</scope>
    <source>
        <strain evidence="2">W1219</strain>
    </source>
</reference>
<gene>
    <name evidence="1" type="ORF">HMPREF9013_0069</name>
</gene>
<dbReference type="RefSeq" id="WP_006626824.1">
    <property type="nucleotide sequence ID" value="NZ_ADFR01000003.1"/>
</dbReference>
<dbReference type="AlphaFoldDB" id="D2MN53"/>
<protein>
    <submittedName>
        <fullName evidence="1">Uncharacterized protein</fullName>
    </submittedName>
</protein>
<dbReference type="OrthoDB" id="1634426at2"/>
<proteinExistence type="predicted"/>
<name>D2MN53_9FIRM</name>
<comment type="caution">
    <text evidence="1">The sequence shown here is derived from an EMBL/GenBank/DDBJ whole genome shotgun (WGS) entry which is preliminary data.</text>
</comment>
<keyword evidence="2" id="KW-1185">Reference proteome</keyword>
<dbReference type="STRING" id="679192.HMPREF9013_0069"/>
<accession>D2MN53</accession>
<dbReference type="EMBL" id="ADFR01000003">
    <property type="protein sequence ID" value="EFC05875.1"/>
    <property type="molecule type" value="Genomic_DNA"/>
</dbReference>
<dbReference type="eggNOG" id="COG3568">
    <property type="taxonomic scope" value="Bacteria"/>
</dbReference>
<sequence>MKYCEVGFRPFDHRFCLIPMRTVYLEGLKHYPNIEQADRLLCYGYIDHASGFTFEVICATKKVKDGYKFFDSDEENRYFLRAQRIQKEEIEIIENNQLAQRYQHKLSVLCQYDVTEDIAWTRTKKVLDNYRDLFFVDDIFVYFAQAGLQVECAWIRIEGVKGDTFVGTLLSEPDQAIGIHQSNRVTFIPQKLEDNSLIFLYTGRG</sequence>